<comment type="caution">
    <text evidence="2">The sequence shown here is derived from an EMBL/GenBank/DDBJ whole genome shotgun (WGS) entry which is preliminary data.</text>
</comment>
<feature type="region of interest" description="Disordered" evidence="1">
    <location>
        <begin position="1"/>
        <end position="54"/>
    </location>
</feature>
<reference evidence="2 3" key="1">
    <citation type="journal article" date="2013" name="J. Biotechnol.">
        <title>Establishment and interpretation of the genome sequence of the phytopathogenic fungus Rhizoctonia solani AG1-IB isolate 7/3/14.</title>
        <authorList>
            <person name="Wibberg D.W."/>
            <person name="Jelonek L.J."/>
            <person name="Rupp O.R."/>
            <person name="Hennig M.H."/>
            <person name="Eikmeyer F.E."/>
            <person name="Goesmann A.G."/>
            <person name="Hartmann A.H."/>
            <person name="Borriss R.B."/>
            <person name="Grosch R.G."/>
            <person name="Puehler A.P."/>
            <person name="Schlueter A.S."/>
        </authorList>
    </citation>
    <scope>NUCLEOTIDE SEQUENCE [LARGE SCALE GENOMIC DNA]</scope>
    <source>
        <strain evidence="3">AG1-IB / isolate 7/3/14</strain>
    </source>
</reference>
<dbReference type="AlphaFoldDB" id="M5C6N8"/>
<dbReference type="Proteomes" id="UP000012065">
    <property type="component" value="Unassembled WGS sequence"/>
</dbReference>
<protein>
    <submittedName>
        <fullName evidence="2">Uncharacterized protein</fullName>
    </submittedName>
</protein>
<feature type="compositionally biased region" description="Basic and acidic residues" evidence="1">
    <location>
        <begin position="8"/>
        <end position="18"/>
    </location>
</feature>
<gene>
    <name evidence="2" type="ORF">BN14_09097</name>
</gene>
<evidence type="ECO:0000313" key="2">
    <source>
        <dbReference type="EMBL" id="CCO34984.1"/>
    </source>
</evidence>
<accession>M5C6N8</accession>
<evidence type="ECO:0000313" key="3">
    <source>
        <dbReference type="Proteomes" id="UP000012065"/>
    </source>
</evidence>
<name>M5C6N8_THACB</name>
<organism evidence="2 3">
    <name type="scientific">Thanatephorus cucumeris (strain AG1-IB / isolate 7/3/14)</name>
    <name type="common">Lettuce bottom rot fungus</name>
    <name type="synonym">Rhizoctonia solani</name>
    <dbReference type="NCBI Taxonomy" id="1108050"/>
    <lineage>
        <taxon>Eukaryota</taxon>
        <taxon>Fungi</taxon>
        <taxon>Dikarya</taxon>
        <taxon>Basidiomycota</taxon>
        <taxon>Agaricomycotina</taxon>
        <taxon>Agaricomycetes</taxon>
        <taxon>Cantharellales</taxon>
        <taxon>Ceratobasidiaceae</taxon>
        <taxon>Rhizoctonia</taxon>
        <taxon>Rhizoctonia solani AG-1</taxon>
    </lineage>
</organism>
<feature type="compositionally biased region" description="Basic and acidic residues" evidence="1">
    <location>
        <begin position="29"/>
        <end position="45"/>
    </location>
</feature>
<dbReference type="EMBL" id="CAOJ01013922">
    <property type="protein sequence ID" value="CCO34984.1"/>
    <property type="molecule type" value="Genomic_DNA"/>
</dbReference>
<evidence type="ECO:0000256" key="1">
    <source>
        <dbReference type="SAM" id="MobiDB-lite"/>
    </source>
</evidence>
<proteinExistence type="predicted"/>
<sequence length="96" mass="10283">MKVSALSKRMESSNKDDGADSTTGGDDAGVAREDKDGSQSEAKDEADLDLESDSDHHVASVAGLLVPRYGPWQLYWCSGSGQLLYSTNSAEIQLFI</sequence>
<dbReference type="HOGENOM" id="CLU_2361196_0_0_1"/>